<dbReference type="AlphaFoldDB" id="A0A6P8HM92"/>
<feature type="compositionally biased region" description="Basic and acidic residues" evidence="1">
    <location>
        <begin position="1075"/>
        <end position="1085"/>
    </location>
</feature>
<evidence type="ECO:0000259" key="2">
    <source>
        <dbReference type="PROSITE" id="PS51391"/>
    </source>
</evidence>
<evidence type="ECO:0000256" key="1">
    <source>
        <dbReference type="SAM" id="MobiDB-lite"/>
    </source>
</evidence>
<feature type="compositionally biased region" description="Pro residues" evidence="1">
    <location>
        <begin position="1185"/>
        <end position="1196"/>
    </location>
</feature>
<feature type="compositionally biased region" description="Basic and acidic residues" evidence="1">
    <location>
        <begin position="913"/>
        <end position="927"/>
    </location>
</feature>
<feature type="compositionally biased region" description="Polar residues" evidence="1">
    <location>
        <begin position="646"/>
        <end position="655"/>
    </location>
</feature>
<evidence type="ECO:0000313" key="3">
    <source>
        <dbReference type="Proteomes" id="UP000515163"/>
    </source>
</evidence>
<evidence type="ECO:0000313" key="4">
    <source>
        <dbReference type="RefSeq" id="XP_031553757.1"/>
    </source>
</evidence>
<dbReference type="Pfam" id="PF04818">
    <property type="entry name" value="CID"/>
    <property type="match status" value="1"/>
</dbReference>
<dbReference type="PROSITE" id="PS51391">
    <property type="entry name" value="CID"/>
    <property type="match status" value="1"/>
</dbReference>
<feature type="compositionally biased region" description="Polar residues" evidence="1">
    <location>
        <begin position="585"/>
        <end position="594"/>
    </location>
</feature>
<dbReference type="Gene3D" id="6.10.250.2560">
    <property type="match status" value="1"/>
</dbReference>
<dbReference type="SMART" id="SM00582">
    <property type="entry name" value="RPR"/>
    <property type="match status" value="1"/>
</dbReference>
<feature type="compositionally biased region" description="Polar residues" evidence="1">
    <location>
        <begin position="674"/>
        <end position="685"/>
    </location>
</feature>
<feature type="compositionally biased region" description="Acidic residues" evidence="1">
    <location>
        <begin position="356"/>
        <end position="372"/>
    </location>
</feature>
<feature type="region of interest" description="Disordered" evidence="1">
    <location>
        <begin position="702"/>
        <end position="1196"/>
    </location>
</feature>
<feature type="region of interest" description="Disordered" evidence="1">
    <location>
        <begin position="130"/>
        <end position="171"/>
    </location>
</feature>
<protein>
    <submittedName>
        <fullName evidence="4">Regulation of nuclear pre-mRNA domain-containing protein 2-like</fullName>
    </submittedName>
</protein>
<gene>
    <name evidence="4" type="primary">LOC116290792</name>
</gene>
<feature type="compositionally biased region" description="Basic and acidic residues" evidence="1">
    <location>
        <begin position="1173"/>
        <end position="1183"/>
    </location>
</feature>
<dbReference type="CDD" id="cd16981">
    <property type="entry name" value="CID_RPRD_like"/>
    <property type="match status" value="1"/>
</dbReference>
<dbReference type="GO" id="GO:0031124">
    <property type="term" value="P:mRNA 3'-end processing"/>
    <property type="evidence" value="ECO:0007669"/>
    <property type="project" value="TreeGrafter"/>
</dbReference>
<dbReference type="GO" id="GO:0000993">
    <property type="term" value="F:RNA polymerase II complex binding"/>
    <property type="evidence" value="ECO:0007669"/>
    <property type="project" value="TreeGrafter"/>
</dbReference>
<dbReference type="GeneID" id="116290792"/>
<dbReference type="InterPro" id="IPR006569">
    <property type="entry name" value="CID_dom"/>
</dbReference>
<proteinExistence type="predicted"/>
<feature type="region of interest" description="Disordered" evidence="1">
    <location>
        <begin position="560"/>
        <end position="688"/>
    </location>
</feature>
<name>A0A6P8HM92_ACTTE</name>
<dbReference type="InParanoid" id="A0A6P8HM92"/>
<reference evidence="4" key="1">
    <citation type="submission" date="2025-08" db="UniProtKB">
        <authorList>
            <consortium name="RefSeq"/>
        </authorList>
    </citation>
    <scope>IDENTIFICATION</scope>
    <source>
        <tissue evidence="4">Tentacle</tissue>
    </source>
</reference>
<feature type="compositionally biased region" description="Basic and acidic residues" evidence="1">
    <location>
        <begin position="1098"/>
        <end position="1148"/>
    </location>
</feature>
<dbReference type="OrthoDB" id="5977929at2759"/>
<dbReference type="KEGG" id="aten:116290792"/>
<feature type="compositionally biased region" description="Basic and acidic residues" evidence="1">
    <location>
        <begin position="983"/>
        <end position="1004"/>
    </location>
</feature>
<feature type="compositionally biased region" description="Basic and acidic residues" evidence="1">
    <location>
        <begin position="153"/>
        <end position="168"/>
    </location>
</feature>
<accession>A0A6P8HM92</accession>
<sequence length="1196" mass="132846">MALLNQKGFERKLQQMSSAQDSVQTVSLWIIHHKKYANDIVKVWMEQLKRCNPDRRLIMLYLANDVLQNSRKKGKEFSNAFSTVLKEVIPLLCEKKIVDSVQRVMKIWQERKVFEKDFLESLQRKFESLQSKPSKIPKRRERSNSNSEGTPVEQERHISHHQTEKRLPPADFKPQQLIDTLKAMRDFQAEVTLKESHLNSLRIDASDMEAIKQLKDRATGAKFTSEYEAASEKLESFCETLKQEKEEISKLIQFLDDGKSFYDSAFGEVKVIVHAYKTFGNRLNSLKKKVDHKVAKIINAEAQKKKMGPITTPQASFLTSGLPDISSTTPSSTPPHTTEEGDKTEQVADTTVDNTEVADMDIEEDGDSENGETSETPSEAASTPSTESKTSEVVKSDNTVKPHFAMTTAASQTPSSNTSVAFSTDSAMSVQVAVPQQMVIPQPNMQFIPGQHGISMVPVGMHGTGQFMHMQSQYHQQMVPFGMAMHGGMSTFPGSMQTAMPGLLPGQASFSGQNIGLMTNLPQQLQHSLSVPQVSVQEVPVQARPGQTVSQITTTIVSSAAPQVSNTTTHPSTMTEVGSRPLPTNIPSTDASDNTDSRRESMDSPSSEMSAPSPVGSPELELGGDETPETASPQRISDVKILEFPSMSSQPESNTSKAANLPSESSSSASTGSVTPNHTNESSKPVSAVNILAQLISRGRKLKEQIPDVDAPSEASTPKEEVIEQLPPQSQPEKPLFSLIDSLFPKLTDSLKTLREREKDNETSTSTSEEGSPKQKIEINSMEDDNDHETDTGMHGQGRSLEQTDKSIEHKGPFKGHYHAPTGHPQEGQMRPYGIRPPEGPVRQPWDNVPFKGHPGAPRPPFREYPERPHIPPSSPLKGPGHSPRFPGPPLPFEGPPGGPFGPSSQAEFMDSEGMREEYRPGPERSPHQLHSPRGAFPSRPSPGGPGGYPMERGPPLNVRTEEPPMNGPPRSPRGSFVGVGPPDRRPPHGMPREDQRPHFHFDGPHGNPRPPGPPDVYGRPGGSPRHSPIDGPPQPRWRGPEGPRGPLPPPQDGRPRGFQRSHSDGGPMEMGEPPLKRPMMEEGHPQPYPEPGRPVRFPHDERVPMDRNREVWRERDPWDPHRDPHLGPRPDRGRPPNEFHEREEHLPPRFIEQENPFPHERFPPPRRNSFKGYDEHYMDQRPRLPFPGPRPRPFF</sequence>
<organism evidence="3 4">
    <name type="scientific">Actinia tenebrosa</name>
    <name type="common">Australian red waratah sea anemone</name>
    <dbReference type="NCBI Taxonomy" id="6105"/>
    <lineage>
        <taxon>Eukaryota</taxon>
        <taxon>Metazoa</taxon>
        <taxon>Cnidaria</taxon>
        <taxon>Anthozoa</taxon>
        <taxon>Hexacorallia</taxon>
        <taxon>Actiniaria</taxon>
        <taxon>Actiniidae</taxon>
        <taxon>Actinia</taxon>
    </lineage>
</organism>
<dbReference type="InterPro" id="IPR008942">
    <property type="entry name" value="ENTH_VHS"/>
</dbReference>
<feature type="compositionally biased region" description="Basic and acidic residues" evidence="1">
    <location>
        <begin position="802"/>
        <end position="812"/>
    </location>
</feature>
<feature type="compositionally biased region" description="Low complexity" evidence="1">
    <location>
        <begin position="656"/>
        <end position="673"/>
    </location>
</feature>
<feature type="compositionally biased region" description="Pro residues" evidence="1">
    <location>
        <begin position="886"/>
        <end position="900"/>
    </location>
</feature>
<feature type="region of interest" description="Disordered" evidence="1">
    <location>
        <begin position="305"/>
        <end position="399"/>
    </location>
</feature>
<keyword evidence="3" id="KW-1185">Reference proteome</keyword>
<dbReference type="Proteomes" id="UP000515163">
    <property type="component" value="Unplaced"/>
</dbReference>
<dbReference type="PANTHER" id="PTHR12460">
    <property type="entry name" value="CYCLIN-DEPENDENT KINASE INHIBITOR-RELATED PROTEIN"/>
    <property type="match status" value="1"/>
</dbReference>
<feature type="domain" description="CID" evidence="2">
    <location>
        <begin position="1"/>
        <end position="130"/>
    </location>
</feature>
<dbReference type="Gene3D" id="1.25.40.90">
    <property type="match status" value="1"/>
</dbReference>
<dbReference type="RefSeq" id="XP_031553757.1">
    <property type="nucleotide sequence ID" value="XM_031697897.1"/>
</dbReference>
<feature type="compositionally biased region" description="Basic and acidic residues" evidence="1">
    <location>
        <begin position="389"/>
        <end position="399"/>
    </location>
</feature>
<dbReference type="SUPFAM" id="SSF48464">
    <property type="entry name" value="ENTH/VHS domain"/>
    <property type="match status" value="1"/>
</dbReference>
<feature type="compositionally biased region" description="Basic and acidic residues" evidence="1">
    <location>
        <begin position="752"/>
        <end position="762"/>
    </location>
</feature>
<feature type="compositionally biased region" description="Basic and acidic residues" evidence="1">
    <location>
        <begin position="337"/>
        <end position="346"/>
    </location>
</feature>
<feature type="compositionally biased region" description="Polar residues" evidence="1">
    <location>
        <begin position="373"/>
        <end position="388"/>
    </location>
</feature>
<feature type="compositionally biased region" description="Polar residues" evidence="1">
    <location>
        <begin position="562"/>
        <end position="576"/>
    </location>
</feature>
<dbReference type="PANTHER" id="PTHR12460:SF0">
    <property type="entry name" value="CID DOMAIN-CONTAINING PROTEIN-RELATED"/>
    <property type="match status" value="1"/>
</dbReference>
<feature type="compositionally biased region" description="Basic and acidic residues" evidence="1">
    <location>
        <begin position="861"/>
        <end position="870"/>
    </location>
</feature>
<feature type="compositionally biased region" description="Pro residues" evidence="1">
    <location>
        <begin position="1044"/>
        <end position="1053"/>
    </location>
</feature>
<feature type="compositionally biased region" description="Low complexity" evidence="1">
    <location>
        <begin position="326"/>
        <end position="336"/>
    </location>
</feature>